<dbReference type="AlphaFoldDB" id="A0A2V2N545"/>
<protein>
    <submittedName>
        <fullName evidence="1">Uncharacterized protein</fullName>
    </submittedName>
</protein>
<organism evidence="1 2">
    <name type="scientific">Methanospirillum lacunae</name>
    <dbReference type="NCBI Taxonomy" id="668570"/>
    <lineage>
        <taxon>Archaea</taxon>
        <taxon>Methanobacteriati</taxon>
        <taxon>Methanobacteriota</taxon>
        <taxon>Stenosarchaea group</taxon>
        <taxon>Methanomicrobia</taxon>
        <taxon>Methanomicrobiales</taxon>
        <taxon>Methanospirillaceae</taxon>
        <taxon>Methanospirillum</taxon>
    </lineage>
</organism>
<reference evidence="1 2" key="1">
    <citation type="submission" date="2018-05" db="EMBL/GenBank/DDBJ databases">
        <title>Draft genome of Methanospirillum lacunae Ki8-1.</title>
        <authorList>
            <person name="Dueholm M.S."/>
            <person name="Nielsen P.H."/>
            <person name="Bakmann L.F."/>
            <person name="Otzen D.E."/>
        </authorList>
    </citation>
    <scope>NUCLEOTIDE SEQUENCE [LARGE SCALE GENOMIC DNA]</scope>
    <source>
        <strain evidence="1 2">Ki8-1</strain>
    </source>
</reference>
<name>A0A2V2N545_9EURY</name>
<comment type="caution">
    <text evidence="1">The sequence shown here is derived from an EMBL/GenBank/DDBJ whole genome shotgun (WGS) entry which is preliminary data.</text>
</comment>
<dbReference type="Proteomes" id="UP000245657">
    <property type="component" value="Unassembled WGS sequence"/>
</dbReference>
<evidence type="ECO:0000313" key="2">
    <source>
        <dbReference type="Proteomes" id="UP000245657"/>
    </source>
</evidence>
<accession>A0A2V2N545</accession>
<evidence type="ECO:0000313" key="1">
    <source>
        <dbReference type="EMBL" id="PWR70631.1"/>
    </source>
</evidence>
<dbReference type="RefSeq" id="WP_109969744.1">
    <property type="nucleotide sequence ID" value="NZ_CP176093.1"/>
</dbReference>
<dbReference type="GeneID" id="97547640"/>
<proteinExistence type="predicted"/>
<sequence>MNYPSITDLNNRPSSVKNMRTVSWSGPLLIRVITRNHEEEIYKGFFVTKIDTKEYTDVESG</sequence>
<gene>
    <name evidence="1" type="ORF">DK846_14675</name>
</gene>
<keyword evidence="2" id="KW-1185">Reference proteome</keyword>
<dbReference type="EMBL" id="QGMY01000011">
    <property type="protein sequence ID" value="PWR70631.1"/>
    <property type="molecule type" value="Genomic_DNA"/>
</dbReference>